<evidence type="ECO:0000313" key="2">
    <source>
        <dbReference type="EMBL" id="NSL55371.1"/>
    </source>
</evidence>
<dbReference type="PANTHER" id="PTHR13696">
    <property type="entry name" value="P-LOOP CONTAINING NUCLEOSIDE TRIPHOSPHATE HYDROLASE"/>
    <property type="match status" value="1"/>
</dbReference>
<dbReference type="InterPro" id="IPR027417">
    <property type="entry name" value="P-loop_NTPase"/>
</dbReference>
<dbReference type="InterPro" id="IPR002586">
    <property type="entry name" value="CobQ/CobB/MinD/ParA_Nub-bd_dom"/>
</dbReference>
<evidence type="ECO:0000259" key="1">
    <source>
        <dbReference type="Pfam" id="PF01656"/>
    </source>
</evidence>
<reference evidence="2 3" key="1">
    <citation type="submission" date="2020-06" db="EMBL/GenBank/DDBJ databases">
        <title>Draft genome of Uliginosibacterium sp. IMCC34675.</title>
        <authorList>
            <person name="Song J."/>
        </authorList>
    </citation>
    <scope>NUCLEOTIDE SEQUENCE [LARGE SCALE GENOMIC DNA]</scope>
    <source>
        <strain evidence="2 3">IMCC34675</strain>
    </source>
</reference>
<dbReference type="InterPro" id="IPR050678">
    <property type="entry name" value="DNA_Partitioning_ATPase"/>
</dbReference>
<gene>
    <name evidence="2" type="ORF">HJ583_010075</name>
</gene>
<dbReference type="PANTHER" id="PTHR13696:SF96">
    <property type="entry name" value="COBQ_COBB_MIND_PARA NUCLEOTIDE BINDING DOMAIN-CONTAINING PROTEIN"/>
    <property type="match status" value="1"/>
</dbReference>
<evidence type="ECO:0000313" key="3">
    <source>
        <dbReference type="Proteomes" id="UP000778523"/>
    </source>
</evidence>
<dbReference type="Pfam" id="PF01656">
    <property type="entry name" value="CbiA"/>
    <property type="match status" value="1"/>
</dbReference>
<comment type="caution">
    <text evidence="2">The sequence shown here is derived from an EMBL/GenBank/DDBJ whole genome shotgun (WGS) entry which is preliminary data.</text>
</comment>
<accession>A0ABX2IFC8</accession>
<organism evidence="2 3">
    <name type="scientific">Uliginosibacterium aquaticum</name>
    <dbReference type="NCBI Taxonomy" id="2731212"/>
    <lineage>
        <taxon>Bacteria</taxon>
        <taxon>Pseudomonadati</taxon>
        <taxon>Pseudomonadota</taxon>
        <taxon>Betaproteobacteria</taxon>
        <taxon>Rhodocyclales</taxon>
        <taxon>Zoogloeaceae</taxon>
        <taxon>Uliginosibacterium</taxon>
    </lineage>
</organism>
<dbReference type="CDD" id="cd02042">
    <property type="entry name" value="ParAB_family"/>
    <property type="match status" value="1"/>
</dbReference>
<dbReference type="RefSeq" id="WP_170021788.1">
    <property type="nucleotide sequence ID" value="NZ_JABCSC020000002.1"/>
</dbReference>
<keyword evidence="3" id="KW-1185">Reference proteome</keyword>
<dbReference type="EMBL" id="JABCSC020000002">
    <property type="protein sequence ID" value="NSL55371.1"/>
    <property type="molecule type" value="Genomic_DNA"/>
</dbReference>
<name>A0ABX2IFC8_9RHOO</name>
<dbReference type="Gene3D" id="3.40.50.300">
    <property type="entry name" value="P-loop containing nucleotide triphosphate hydrolases"/>
    <property type="match status" value="1"/>
</dbReference>
<dbReference type="SUPFAM" id="SSF52540">
    <property type="entry name" value="P-loop containing nucleoside triphosphate hydrolases"/>
    <property type="match status" value="1"/>
</dbReference>
<proteinExistence type="predicted"/>
<feature type="domain" description="CobQ/CobB/MinD/ParA nucleotide binding" evidence="1">
    <location>
        <begin position="4"/>
        <end position="178"/>
    </location>
</feature>
<dbReference type="Proteomes" id="UP000778523">
    <property type="component" value="Unassembled WGS sequence"/>
</dbReference>
<sequence>MSVIAVVNRKGGSGKSTLSTHIAAYLASLGEEVMLGDIDRLQSSRLWLSLRDPRYKKIHGWSIDEKNFARPPAGVKHVVLDTPGGFQGFGLMKVTMYADAILLPAATGIFDRNSAAESIRELRAFPRVASGRCKIACVGMRIDGRTRQAEALQAWASEQALDCIGTIRMAQAYSKCLEAGLSIFDFPPNKVEAYLPEWQPITAWLDAILAAAAPTPGSHGSREELRTRQPILASRPVLQQL</sequence>
<protein>
    <submittedName>
        <fullName evidence="2">ParA family protein</fullName>
    </submittedName>
</protein>